<dbReference type="Pfam" id="PF00534">
    <property type="entry name" value="Glycos_transf_1"/>
    <property type="match status" value="1"/>
</dbReference>
<dbReference type="AlphaFoldDB" id="A0A348AKN8"/>
<keyword evidence="3" id="KW-0808">Transferase</keyword>
<name>A0A348AKN8_9FIRM</name>
<dbReference type="RefSeq" id="WP_158618739.1">
    <property type="nucleotide sequence ID" value="NZ_AP018449.1"/>
</dbReference>
<gene>
    <name evidence="3" type="ORF">MAMMFC1_02320</name>
</gene>
<evidence type="ECO:0000259" key="2">
    <source>
        <dbReference type="Pfam" id="PF00534"/>
    </source>
</evidence>
<reference evidence="3 4" key="1">
    <citation type="journal article" date="2018" name="Int. J. Syst. Evol. Microbiol.">
        <title>Methylomusa anaerophila gen. nov., sp. nov., an anaerobic methanol-utilizing bacterium isolated from a microbial fuel cell.</title>
        <authorList>
            <person name="Amano N."/>
            <person name="Yamamuro A."/>
            <person name="Miyahara M."/>
            <person name="Kouzuma A."/>
            <person name="Abe T."/>
            <person name="Watanabe K."/>
        </authorList>
    </citation>
    <scope>NUCLEOTIDE SEQUENCE [LARGE SCALE GENOMIC DNA]</scope>
    <source>
        <strain evidence="3 4">MMFC1</strain>
    </source>
</reference>
<sequence>MSDNLKVGIPLVGGRAWMGGVSYIELLVKAVRGLTESERPHLYMIVTEETLAEYPLYQPLAAYYDGILYVGEQSAAVDDAIDRPYRQFPDTGQLFSFIDFYFPCVLDVIPGENCAAWIPDFQHRNLPWLFTDQERRLRDEKIDKIAAQAKLVVFSSNTVGNDFKKYYPRSQADCRVLPFYSYPQPEWYQGEPAAIQTKYDLPDKFILCCNQFWLHKNHHRLFAAVAACRGRGQDIQLVCTGSTRDYRFADYYSYLRRYLARLRIEDNIRVLGFIPREDQIQLIRRSLAVVQPSLSEGWSTVVEDSRVLGKPMLLSDIAVHREQNPPYSSFFSPNDSEDLAGKMTDLWEQNQPGPDLCREKEAEEAAAGLVRDYAKRFGEIAAIPQWNPSRQTAPSINISGPTAASQVQYPIEFDVPQALNQMLSHIGNECIQFLQILYQYIFPPAVIVQWQCGLGEGVHVLNLAGYQAAGVEPEPQAYDMSRVIFSQPVYPSFASWRQAGANALDALVINLRPGQDLTGRQELTDVIQQNLKADGLLVLFAAGDQLPKLEGALVEYGFSSRRIEAGPEPGRKLVFAARRPLEPVSAEQIKDRLLMTETGALLQVMAESLAQRRLQASQLAELRERFAESEFDRGERLKIIERVGRQLQESEADRAARLVVINEQLVVINEQNETIAKLQAKLNKISRHWLIRPLLKIPSLRRIFEP</sequence>
<dbReference type="KEGG" id="mana:MAMMFC1_02320"/>
<evidence type="ECO:0000313" key="3">
    <source>
        <dbReference type="EMBL" id="BBB91636.1"/>
    </source>
</evidence>
<organism evidence="3 4">
    <name type="scientific">Methylomusa anaerophila</name>
    <dbReference type="NCBI Taxonomy" id="1930071"/>
    <lineage>
        <taxon>Bacteria</taxon>
        <taxon>Bacillati</taxon>
        <taxon>Bacillota</taxon>
        <taxon>Negativicutes</taxon>
        <taxon>Selenomonadales</taxon>
        <taxon>Sporomusaceae</taxon>
        <taxon>Methylomusa</taxon>
    </lineage>
</organism>
<keyword evidence="4" id="KW-1185">Reference proteome</keyword>
<dbReference type="PANTHER" id="PTHR46401:SF8">
    <property type="entry name" value="BLL6006 PROTEIN"/>
    <property type="match status" value="1"/>
</dbReference>
<proteinExistence type="predicted"/>
<dbReference type="PANTHER" id="PTHR46401">
    <property type="entry name" value="GLYCOSYLTRANSFERASE WBBK-RELATED"/>
    <property type="match status" value="1"/>
</dbReference>
<feature type="coiled-coil region" evidence="1">
    <location>
        <begin position="661"/>
        <end position="688"/>
    </location>
</feature>
<dbReference type="Gene3D" id="3.40.50.2000">
    <property type="entry name" value="Glycogen Phosphorylase B"/>
    <property type="match status" value="1"/>
</dbReference>
<keyword evidence="1" id="KW-0175">Coiled coil</keyword>
<dbReference type="OrthoDB" id="9801609at2"/>
<evidence type="ECO:0000256" key="1">
    <source>
        <dbReference type="SAM" id="Coils"/>
    </source>
</evidence>
<evidence type="ECO:0000313" key="4">
    <source>
        <dbReference type="Proteomes" id="UP000276437"/>
    </source>
</evidence>
<dbReference type="GO" id="GO:0016757">
    <property type="term" value="F:glycosyltransferase activity"/>
    <property type="evidence" value="ECO:0007669"/>
    <property type="project" value="InterPro"/>
</dbReference>
<feature type="domain" description="Glycosyl transferase family 1" evidence="2">
    <location>
        <begin position="201"/>
        <end position="350"/>
    </location>
</feature>
<dbReference type="InterPro" id="IPR001296">
    <property type="entry name" value="Glyco_trans_1"/>
</dbReference>
<dbReference type="Proteomes" id="UP000276437">
    <property type="component" value="Chromosome"/>
</dbReference>
<accession>A0A348AKN8</accession>
<dbReference type="SUPFAM" id="SSF53756">
    <property type="entry name" value="UDP-Glycosyltransferase/glycogen phosphorylase"/>
    <property type="match status" value="1"/>
</dbReference>
<protein>
    <submittedName>
        <fullName evidence="3">Glycosyl transferases group 1</fullName>
    </submittedName>
</protein>
<dbReference type="CDD" id="cd03809">
    <property type="entry name" value="GT4_MtfB-like"/>
    <property type="match status" value="1"/>
</dbReference>
<dbReference type="EMBL" id="AP018449">
    <property type="protein sequence ID" value="BBB91636.1"/>
    <property type="molecule type" value="Genomic_DNA"/>
</dbReference>